<proteinExistence type="predicted"/>
<sequence>MKKIFFSLVIVGSILNFSCSKNTDQPNTTITSGVSFIVDGETALQESDSKSTSADISPSNGSRLNKTVVVNSAQKADKEFIYIKEELGSAEALMANSGNSTSGDNKAVAPVYPDNYIPGSPVNGGRPLTNGVTFRVLVYDMAGKFVEQVDGKVGSTPPVAKELKQGTQYKWYAYSYYSTEALPAISNNLKPTFNVSNEDFLFASGNFTTGKSSNSSIPNIDVSITFKHAMAMVEVGVLVTGFSAKADLNAFLGNSTDRPYIRANSNVLEQGVFDLLTGKFISKSKIASAVNINARRNYAADIQFPNTSYHGYFFTVPGGDNEYNSNFVYSIHPWALLDRPANPLKFSKSYNDKIRIGRGKYTRITIIPLDNGIQVPATSSVVATNWSRGDLYYDAGTQGFTGPSEGPTRFQHRNHEPNSIFYASTFQPNGYPNPIMSYGQSEAKYGSTYYLSGKMWPLGITPVIDGDPCHDLRPNGNDLNDQWRTPTVDQAKGLAAYINSYSGTGRISATRNDGKKSVLLTVNVNEQNSPDEWSQRITFELKRFTEPNGNTHQMNAASYLQLVRQRLQVMLISG</sequence>
<dbReference type="AlphaFoldDB" id="A0A8H9G1I1"/>
<dbReference type="EMBL" id="BMKM01000013">
    <property type="protein sequence ID" value="GGE32761.1"/>
    <property type="molecule type" value="Genomic_DNA"/>
</dbReference>
<dbReference type="RefSeq" id="WP_094256211.1">
    <property type="nucleotide sequence ID" value="NZ_BMKM01000013.1"/>
</dbReference>
<accession>A0A8H9G1I1</accession>
<keyword evidence="2" id="KW-1185">Reference proteome</keyword>
<evidence type="ECO:0000313" key="1">
    <source>
        <dbReference type="EMBL" id="GGE32761.1"/>
    </source>
</evidence>
<reference evidence="1" key="2">
    <citation type="submission" date="2020-09" db="EMBL/GenBank/DDBJ databases">
        <authorList>
            <person name="Sun Q."/>
            <person name="Zhou Y."/>
        </authorList>
    </citation>
    <scope>NUCLEOTIDE SEQUENCE</scope>
    <source>
        <strain evidence="1">CGMCC 1.15966</strain>
    </source>
</reference>
<name>A0A8H9G1I1_9SPHI</name>
<dbReference type="Pfam" id="PF13149">
    <property type="entry name" value="Mfa_like_1"/>
    <property type="match status" value="1"/>
</dbReference>
<comment type="caution">
    <text evidence="1">The sequence shown here is derived from an EMBL/GenBank/DDBJ whole genome shotgun (WGS) entry which is preliminary data.</text>
</comment>
<dbReference type="Proteomes" id="UP000614460">
    <property type="component" value="Unassembled WGS sequence"/>
</dbReference>
<evidence type="ECO:0000313" key="2">
    <source>
        <dbReference type="Proteomes" id="UP000614460"/>
    </source>
</evidence>
<dbReference type="InterPro" id="IPR025049">
    <property type="entry name" value="Mfa-like_1"/>
</dbReference>
<gene>
    <name evidence="1" type="ORF">GCM10011516_33090</name>
</gene>
<reference evidence="1" key="1">
    <citation type="journal article" date="2014" name="Int. J. Syst. Evol. Microbiol.">
        <title>Complete genome sequence of Corynebacterium casei LMG S-19264T (=DSM 44701T), isolated from a smear-ripened cheese.</title>
        <authorList>
            <consortium name="US DOE Joint Genome Institute (JGI-PGF)"/>
            <person name="Walter F."/>
            <person name="Albersmeier A."/>
            <person name="Kalinowski J."/>
            <person name="Ruckert C."/>
        </authorList>
    </citation>
    <scope>NUCLEOTIDE SEQUENCE</scope>
    <source>
        <strain evidence="1">CGMCC 1.15966</strain>
    </source>
</reference>
<protein>
    <submittedName>
        <fullName evidence="1">Uncharacterized protein</fullName>
    </submittedName>
</protein>
<organism evidence="1 2">
    <name type="scientific">Sphingobacterium cellulitidis</name>
    <dbReference type="NCBI Taxonomy" id="1768011"/>
    <lineage>
        <taxon>Bacteria</taxon>
        <taxon>Pseudomonadati</taxon>
        <taxon>Bacteroidota</taxon>
        <taxon>Sphingobacteriia</taxon>
        <taxon>Sphingobacteriales</taxon>
        <taxon>Sphingobacteriaceae</taxon>
        <taxon>Sphingobacterium</taxon>
    </lineage>
</organism>